<accession>A0A0F6W0H1</accession>
<evidence type="ECO:0000313" key="2">
    <source>
        <dbReference type="EMBL" id="AKF04337.1"/>
    </source>
</evidence>
<organism evidence="2 3">
    <name type="scientific">Sandaracinus amylolyticus</name>
    <dbReference type="NCBI Taxonomy" id="927083"/>
    <lineage>
        <taxon>Bacteria</taxon>
        <taxon>Pseudomonadati</taxon>
        <taxon>Myxococcota</taxon>
        <taxon>Polyangia</taxon>
        <taxon>Polyangiales</taxon>
        <taxon>Sandaracinaceae</taxon>
        <taxon>Sandaracinus</taxon>
    </lineage>
</organism>
<dbReference type="AlphaFoldDB" id="A0A0F6W0H1"/>
<dbReference type="KEGG" id="samy:DB32_001486"/>
<evidence type="ECO:0000256" key="1">
    <source>
        <dbReference type="SAM" id="Phobius"/>
    </source>
</evidence>
<protein>
    <submittedName>
        <fullName evidence="2">Uncharacterized protein</fullName>
    </submittedName>
</protein>
<evidence type="ECO:0000313" key="3">
    <source>
        <dbReference type="Proteomes" id="UP000034883"/>
    </source>
</evidence>
<dbReference type="OrthoDB" id="10009120at2"/>
<dbReference type="RefSeq" id="WP_157068808.1">
    <property type="nucleotide sequence ID" value="NZ_CP011125.1"/>
</dbReference>
<keyword evidence="1" id="KW-0472">Membrane</keyword>
<keyword evidence="3" id="KW-1185">Reference proteome</keyword>
<sequence>MDKRRMAKDIAAHAVLWKVARALPVIGVLASAFYVVRRIRAKGALRGGVDTALDMTPFVGRLKAIYELFAGDVIPPRKQTSVTPEATVMA</sequence>
<keyword evidence="1" id="KW-0812">Transmembrane</keyword>
<name>A0A0F6W0H1_9BACT</name>
<gene>
    <name evidence="2" type="ORF">DB32_001486</name>
</gene>
<proteinExistence type="predicted"/>
<reference evidence="2 3" key="1">
    <citation type="submission" date="2015-03" db="EMBL/GenBank/DDBJ databases">
        <title>Genome assembly of Sandaracinus amylolyticus DSM 53668.</title>
        <authorList>
            <person name="Sharma G."/>
            <person name="Subramanian S."/>
        </authorList>
    </citation>
    <scope>NUCLEOTIDE SEQUENCE [LARGE SCALE GENOMIC DNA]</scope>
    <source>
        <strain evidence="2 3">DSM 53668</strain>
    </source>
</reference>
<keyword evidence="1" id="KW-1133">Transmembrane helix</keyword>
<dbReference type="Proteomes" id="UP000034883">
    <property type="component" value="Chromosome"/>
</dbReference>
<dbReference type="STRING" id="927083.DB32_001486"/>
<feature type="transmembrane region" description="Helical" evidence="1">
    <location>
        <begin position="15"/>
        <end position="36"/>
    </location>
</feature>
<dbReference type="EMBL" id="CP011125">
    <property type="protein sequence ID" value="AKF04337.1"/>
    <property type="molecule type" value="Genomic_DNA"/>
</dbReference>